<dbReference type="EMBL" id="JBBWUH010000003">
    <property type="protein sequence ID" value="KAK8173677.1"/>
    <property type="molecule type" value="Genomic_DNA"/>
</dbReference>
<name>A0ABR1XZC8_9PEZI</name>
<accession>A0ABR1XZC8</accession>
<protein>
    <submittedName>
        <fullName evidence="2">Uncharacterized protein</fullName>
    </submittedName>
</protein>
<comment type="caution">
    <text evidence="2">The sequence shown here is derived from an EMBL/GenBank/DDBJ whole genome shotgun (WGS) entry which is preliminary data.</text>
</comment>
<evidence type="ECO:0000256" key="1">
    <source>
        <dbReference type="SAM" id="SignalP"/>
    </source>
</evidence>
<gene>
    <name evidence="2" type="ORF">IWX90DRAFT_484611</name>
</gene>
<evidence type="ECO:0000313" key="2">
    <source>
        <dbReference type="EMBL" id="KAK8173677.1"/>
    </source>
</evidence>
<keyword evidence="3" id="KW-1185">Reference proteome</keyword>
<reference evidence="2 3" key="1">
    <citation type="journal article" date="2022" name="G3 (Bethesda)">
        <title>Enemy or ally: a genomic approach to elucidate the lifestyle of Phyllosticta citrichinaensis.</title>
        <authorList>
            <person name="Buijs V.A."/>
            <person name="Groenewald J.Z."/>
            <person name="Haridas S."/>
            <person name="LaButti K.M."/>
            <person name="Lipzen A."/>
            <person name="Martin F.M."/>
            <person name="Barry K."/>
            <person name="Grigoriev I.V."/>
            <person name="Crous P.W."/>
            <person name="Seidl M.F."/>
        </authorList>
    </citation>
    <scope>NUCLEOTIDE SEQUENCE [LARGE SCALE GENOMIC DNA]</scope>
    <source>
        <strain evidence="2 3">CBS 129764</strain>
    </source>
</reference>
<sequence length="128" mass="13950">MHAFTVAAALVSIVSLSAAAPTIEKRQDVDIEAGQVIICTGANNSGDCYTKTYKSNECNILPAPYYQNVLTFAPGRQILCRVTNSQNSCTTHGDLFIQYPGSTQFDNYNGIDYSNMTSFLCQKCTNCP</sequence>
<proteinExistence type="predicted"/>
<organism evidence="2 3">
    <name type="scientific">Phyllosticta citrichinensis</name>
    <dbReference type="NCBI Taxonomy" id="1130410"/>
    <lineage>
        <taxon>Eukaryota</taxon>
        <taxon>Fungi</taxon>
        <taxon>Dikarya</taxon>
        <taxon>Ascomycota</taxon>
        <taxon>Pezizomycotina</taxon>
        <taxon>Dothideomycetes</taxon>
        <taxon>Dothideomycetes incertae sedis</taxon>
        <taxon>Botryosphaeriales</taxon>
        <taxon>Phyllostictaceae</taxon>
        <taxon>Phyllosticta</taxon>
    </lineage>
</organism>
<feature type="signal peptide" evidence="1">
    <location>
        <begin position="1"/>
        <end position="19"/>
    </location>
</feature>
<evidence type="ECO:0000313" key="3">
    <source>
        <dbReference type="Proteomes" id="UP001456524"/>
    </source>
</evidence>
<keyword evidence="1" id="KW-0732">Signal</keyword>
<feature type="chain" id="PRO_5045712668" evidence="1">
    <location>
        <begin position="20"/>
        <end position="128"/>
    </location>
</feature>
<dbReference type="Proteomes" id="UP001456524">
    <property type="component" value="Unassembled WGS sequence"/>
</dbReference>